<evidence type="ECO:0000313" key="1">
    <source>
        <dbReference type="EMBL" id="GGN93061.1"/>
    </source>
</evidence>
<comment type="caution">
    <text evidence="1">The sequence shown here is derived from an EMBL/GenBank/DDBJ whole genome shotgun (WGS) entry which is preliminary data.</text>
</comment>
<proteinExistence type="predicted"/>
<dbReference type="EMBL" id="BMNE01000007">
    <property type="protein sequence ID" value="GGN93061.1"/>
    <property type="molecule type" value="Genomic_DNA"/>
</dbReference>
<dbReference type="RefSeq" id="WP_189033352.1">
    <property type="nucleotide sequence ID" value="NZ_BMNE01000007.1"/>
</dbReference>
<accession>A0ABQ2KTN5</accession>
<sequence>MSDIDRGDLLPPSRHGTTWRESEYRILADDLRAGADLARTARTVGRTESAVRAALRNFVPPEERVSTGERERWIRGRLVAEPEWDWWAVVVDHHRRNRSGLWFTRHEHCARIGWRRRTPMTALAQELGTSELSVAELLRALGLVESIEEAADQLGATPGLALAKRVSARRDDAVGARWILVIDGAAGTTRSRNAPVRRQVSLHETRAAAEAERDRVLAWHARVGAGEPESPVWWTIAERGLGATTGHTRCGTFDPTAAFGGPVRAEALTVGDVIRVAVPDGGFLQDRITAIVHAGAGAPIVVDLAPVANSRVRRVVEFAPGEVVDVVRGLEERAS</sequence>
<reference evidence="2" key="1">
    <citation type="journal article" date="2019" name="Int. J. Syst. Evol. Microbiol.">
        <title>The Global Catalogue of Microorganisms (GCM) 10K type strain sequencing project: providing services to taxonomists for standard genome sequencing and annotation.</title>
        <authorList>
            <consortium name="The Broad Institute Genomics Platform"/>
            <consortium name="The Broad Institute Genome Sequencing Center for Infectious Disease"/>
            <person name="Wu L."/>
            <person name="Ma J."/>
        </authorList>
    </citation>
    <scope>NUCLEOTIDE SEQUENCE [LARGE SCALE GENOMIC DNA]</scope>
    <source>
        <strain evidence="2">CGMCC 4.7329</strain>
    </source>
</reference>
<protein>
    <submittedName>
        <fullName evidence="1">Uncharacterized protein</fullName>
    </submittedName>
</protein>
<name>A0ABQ2KTN5_9NOCA</name>
<evidence type="ECO:0000313" key="2">
    <source>
        <dbReference type="Proteomes" id="UP000658127"/>
    </source>
</evidence>
<organism evidence="1 2">
    <name type="scientific">Nocardia rhizosphaerihabitans</name>
    <dbReference type="NCBI Taxonomy" id="1691570"/>
    <lineage>
        <taxon>Bacteria</taxon>
        <taxon>Bacillati</taxon>
        <taxon>Actinomycetota</taxon>
        <taxon>Actinomycetes</taxon>
        <taxon>Mycobacteriales</taxon>
        <taxon>Nocardiaceae</taxon>
        <taxon>Nocardia</taxon>
    </lineage>
</organism>
<dbReference type="Proteomes" id="UP000658127">
    <property type="component" value="Unassembled WGS sequence"/>
</dbReference>
<keyword evidence="2" id="KW-1185">Reference proteome</keyword>
<gene>
    <name evidence="1" type="ORF">GCM10011610_54720</name>
</gene>